<dbReference type="SUPFAM" id="SSF53756">
    <property type="entry name" value="UDP-Glycosyltransferase/glycogen phosphorylase"/>
    <property type="match status" value="1"/>
</dbReference>
<dbReference type="Gramene" id="OBART02G10270.1">
    <property type="protein sequence ID" value="OBART02G10270.1"/>
    <property type="gene ID" value="OBART02G10270"/>
</dbReference>
<feature type="region of interest" description="Disordered" evidence="1">
    <location>
        <begin position="1"/>
        <end position="36"/>
    </location>
</feature>
<proteinExistence type="predicted"/>
<evidence type="ECO:0000313" key="3">
    <source>
        <dbReference type="Proteomes" id="UP000026960"/>
    </source>
</evidence>
<dbReference type="eggNOG" id="KOG1192">
    <property type="taxonomic scope" value="Eukaryota"/>
</dbReference>
<evidence type="ECO:0000256" key="1">
    <source>
        <dbReference type="SAM" id="MobiDB-lite"/>
    </source>
</evidence>
<dbReference type="EnsemblPlants" id="OBART02G10270.1">
    <property type="protein sequence ID" value="OBART02G10270.1"/>
    <property type="gene ID" value="OBART02G10270"/>
</dbReference>
<dbReference type="STRING" id="65489.A0A0D3F2Y9"/>
<organism evidence="2">
    <name type="scientific">Oryza barthii</name>
    <dbReference type="NCBI Taxonomy" id="65489"/>
    <lineage>
        <taxon>Eukaryota</taxon>
        <taxon>Viridiplantae</taxon>
        <taxon>Streptophyta</taxon>
        <taxon>Embryophyta</taxon>
        <taxon>Tracheophyta</taxon>
        <taxon>Spermatophyta</taxon>
        <taxon>Magnoliopsida</taxon>
        <taxon>Liliopsida</taxon>
        <taxon>Poales</taxon>
        <taxon>Poaceae</taxon>
        <taxon>BOP clade</taxon>
        <taxon>Oryzoideae</taxon>
        <taxon>Oryzeae</taxon>
        <taxon>Oryzinae</taxon>
        <taxon>Oryza</taxon>
    </lineage>
</organism>
<keyword evidence="3" id="KW-1185">Reference proteome</keyword>
<reference evidence="2" key="1">
    <citation type="journal article" date="2009" name="Rice">
        <title>De Novo Next Generation Sequencing of Plant Genomes.</title>
        <authorList>
            <person name="Rounsley S."/>
            <person name="Marri P.R."/>
            <person name="Yu Y."/>
            <person name="He R."/>
            <person name="Sisneros N."/>
            <person name="Goicoechea J.L."/>
            <person name="Lee S.J."/>
            <person name="Angelova A."/>
            <person name="Kudrna D."/>
            <person name="Luo M."/>
            <person name="Affourtit J."/>
            <person name="Desany B."/>
            <person name="Knight J."/>
            <person name="Niazi F."/>
            <person name="Egholm M."/>
            <person name="Wing R.A."/>
        </authorList>
    </citation>
    <scope>NUCLEOTIDE SEQUENCE [LARGE SCALE GENOMIC DNA]</scope>
    <source>
        <strain evidence="2">cv. IRGC 105608</strain>
    </source>
</reference>
<dbReference type="AlphaFoldDB" id="A0A0D3F2Y9"/>
<name>A0A0D3F2Y9_9ORYZ</name>
<accession>A0A0D3F2Y9</accession>
<evidence type="ECO:0000313" key="2">
    <source>
        <dbReference type="EnsemblPlants" id="OBART02G10270.1"/>
    </source>
</evidence>
<sequence length="124" mass="13447">MDPGEKGSAARRRAREMQAAAARARSPGGASHRELDEVAGKWKQTNLGMALRPRAREEDVGGTVVRRGEIAAAVKEVMEGEKGHGVRRRARELQQAAGRVWSPEGSSRRPLEVVAGKWKAAAQK</sequence>
<protein>
    <submittedName>
        <fullName evidence="2">Uncharacterized protein</fullName>
    </submittedName>
</protein>
<dbReference type="PaxDb" id="65489-OBART02G10270.1"/>
<dbReference type="PANTHER" id="PTHR48045">
    <property type="entry name" value="UDP-GLYCOSYLTRANSFERASE 72B1"/>
    <property type="match status" value="1"/>
</dbReference>
<dbReference type="Proteomes" id="UP000026960">
    <property type="component" value="Chromosome 2"/>
</dbReference>
<dbReference type="Gene3D" id="3.40.50.2000">
    <property type="entry name" value="Glycogen Phosphorylase B"/>
    <property type="match status" value="1"/>
</dbReference>
<dbReference type="PANTHER" id="PTHR48045:SF17">
    <property type="entry name" value="GLYCOSYLTRANSFERASE"/>
    <property type="match status" value="1"/>
</dbReference>
<reference evidence="2" key="2">
    <citation type="submission" date="2015-03" db="UniProtKB">
        <authorList>
            <consortium name="EnsemblPlants"/>
        </authorList>
    </citation>
    <scope>IDENTIFICATION</scope>
</reference>
<dbReference type="HOGENOM" id="CLU_2007408_0_0_1"/>